<keyword evidence="2" id="KW-1185">Reference proteome</keyword>
<dbReference type="EMBL" id="AXCN02000593">
    <property type="status" value="NOT_ANNOTATED_CDS"/>
    <property type="molecule type" value="Genomic_DNA"/>
</dbReference>
<accession>A0A182QUQ3</accession>
<evidence type="ECO:0000313" key="1">
    <source>
        <dbReference type="EnsemblMetazoa" id="AFAF017264-PA"/>
    </source>
</evidence>
<evidence type="ECO:0008006" key="3">
    <source>
        <dbReference type="Google" id="ProtNLM"/>
    </source>
</evidence>
<organism evidence="1 2">
    <name type="scientific">Anopheles farauti</name>
    <dbReference type="NCBI Taxonomy" id="69004"/>
    <lineage>
        <taxon>Eukaryota</taxon>
        <taxon>Metazoa</taxon>
        <taxon>Ecdysozoa</taxon>
        <taxon>Arthropoda</taxon>
        <taxon>Hexapoda</taxon>
        <taxon>Insecta</taxon>
        <taxon>Pterygota</taxon>
        <taxon>Neoptera</taxon>
        <taxon>Endopterygota</taxon>
        <taxon>Diptera</taxon>
        <taxon>Nematocera</taxon>
        <taxon>Culicoidea</taxon>
        <taxon>Culicidae</taxon>
        <taxon>Anophelinae</taxon>
        <taxon>Anopheles</taxon>
    </lineage>
</organism>
<evidence type="ECO:0000313" key="2">
    <source>
        <dbReference type="Proteomes" id="UP000075886"/>
    </source>
</evidence>
<protein>
    <recommendedName>
        <fullName evidence="3">HSF-type DNA-binding domain-containing protein</fullName>
    </recommendedName>
</protein>
<name>A0A182QUQ3_9DIPT</name>
<reference evidence="2" key="1">
    <citation type="submission" date="2014-01" db="EMBL/GenBank/DDBJ databases">
        <title>The Genome Sequence of Anopheles farauti FAR1 (V2).</title>
        <authorList>
            <consortium name="The Broad Institute Genomics Platform"/>
            <person name="Neafsey D.E."/>
            <person name="Besansky N."/>
            <person name="Howell P."/>
            <person name="Walton C."/>
            <person name="Young S.K."/>
            <person name="Zeng Q."/>
            <person name="Gargeya S."/>
            <person name="Fitzgerald M."/>
            <person name="Haas B."/>
            <person name="Abouelleil A."/>
            <person name="Allen A.W."/>
            <person name="Alvarado L."/>
            <person name="Arachchi H.M."/>
            <person name="Berlin A.M."/>
            <person name="Chapman S.B."/>
            <person name="Gainer-Dewar J."/>
            <person name="Goldberg J."/>
            <person name="Griggs A."/>
            <person name="Gujja S."/>
            <person name="Hansen M."/>
            <person name="Howarth C."/>
            <person name="Imamovic A."/>
            <person name="Ireland A."/>
            <person name="Larimer J."/>
            <person name="McCowan C."/>
            <person name="Murphy C."/>
            <person name="Pearson M."/>
            <person name="Poon T.W."/>
            <person name="Priest M."/>
            <person name="Roberts A."/>
            <person name="Saif S."/>
            <person name="Shea T."/>
            <person name="Sisk P."/>
            <person name="Sykes S."/>
            <person name="Wortman J."/>
            <person name="Nusbaum C."/>
            <person name="Birren B."/>
        </authorList>
    </citation>
    <scope>NUCLEOTIDE SEQUENCE [LARGE SCALE GENOMIC DNA]</scope>
    <source>
        <strain evidence="2">FAR1</strain>
    </source>
</reference>
<dbReference type="VEuPathDB" id="VectorBase:AFAF017264"/>
<reference evidence="1" key="2">
    <citation type="submission" date="2020-05" db="UniProtKB">
        <authorList>
            <consortium name="EnsemblMetazoa"/>
        </authorList>
    </citation>
    <scope>IDENTIFICATION</scope>
    <source>
        <strain evidence="1">FAR1</strain>
    </source>
</reference>
<dbReference type="EnsemblMetazoa" id="AFAF017264-RA">
    <property type="protein sequence ID" value="AFAF017264-PA"/>
    <property type="gene ID" value="AFAF017264"/>
</dbReference>
<dbReference type="AlphaFoldDB" id="A0A182QUQ3"/>
<dbReference type="Proteomes" id="UP000075886">
    <property type="component" value="Unassembled WGS sequence"/>
</dbReference>
<sequence>MESVDSIEHTEMMEVCVMKAEVSKLRFELKLWLVTNSDSMNYLRWNHDRTVLVVNVLSLANCLRTKGDSIFLCRTVSDFLWLLHYNGFQACPLERLEASRLDDIELDCLFFEHPQFIGSNMDIFNAWISDEHRSVHENNAGMCTVPRSSGFRRRSELSEFVNIMSKVTLRMNYVKTIMREKLLQQGSVTIPEIYEDRAVIDAPSYVANKEIAGYYGAVNAGDVREFLGSLVPMYYDGPEASEEVPHQEDDDGDIGISSNEPEWVEIITIDYSDSTEDEIIEIHETYEILNESKEENIKIEDQHEDEEFDNTFGTKNMSDFLTQSIQSCITALDSD</sequence>
<proteinExistence type="predicted"/>